<keyword evidence="6" id="KW-0560">Oxidoreductase</keyword>
<keyword evidence="6" id="KW-0575">Peroxidase</keyword>
<evidence type="ECO:0000256" key="1">
    <source>
        <dbReference type="ARBA" id="ARBA00004613"/>
    </source>
</evidence>
<dbReference type="Gene3D" id="1.10.640.10">
    <property type="entry name" value="Haem peroxidase domain superfamily, animal type"/>
    <property type="match status" value="1"/>
</dbReference>
<dbReference type="CDD" id="cd09823">
    <property type="entry name" value="peroxinectin_like"/>
    <property type="match status" value="1"/>
</dbReference>
<keyword evidence="5" id="KW-0408">Iron</keyword>
<dbReference type="Proteomes" id="UP000242188">
    <property type="component" value="Unassembled WGS sequence"/>
</dbReference>
<dbReference type="GO" id="GO:0020037">
    <property type="term" value="F:heme binding"/>
    <property type="evidence" value="ECO:0007669"/>
    <property type="project" value="InterPro"/>
</dbReference>
<feature type="binding site" description="axial binding residue" evidence="5">
    <location>
        <position position="360"/>
    </location>
    <ligand>
        <name>heme b</name>
        <dbReference type="ChEBI" id="CHEBI:60344"/>
    </ligand>
    <ligandPart>
        <name>Fe</name>
        <dbReference type="ChEBI" id="CHEBI:18248"/>
    </ligandPart>
</feature>
<dbReference type="InterPro" id="IPR000884">
    <property type="entry name" value="TSP1_rpt"/>
</dbReference>
<evidence type="ECO:0000256" key="2">
    <source>
        <dbReference type="ARBA" id="ARBA00022525"/>
    </source>
</evidence>
<dbReference type="Pfam" id="PF03098">
    <property type="entry name" value="An_peroxidase"/>
    <property type="match status" value="1"/>
</dbReference>
<protein>
    <submittedName>
        <fullName evidence="6">Chorion peroxidase</fullName>
    </submittedName>
</protein>
<name>A0A210R4S4_MIZYE</name>
<accession>A0A210R4S4</accession>
<dbReference type="GO" id="GO:0004601">
    <property type="term" value="F:peroxidase activity"/>
    <property type="evidence" value="ECO:0007669"/>
    <property type="project" value="UniProtKB-KW"/>
</dbReference>
<dbReference type="InterPro" id="IPR010255">
    <property type="entry name" value="Haem_peroxidase_sf"/>
</dbReference>
<evidence type="ECO:0000256" key="3">
    <source>
        <dbReference type="ARBA" id="ARBA00022729"/>
    </source>
</evidence>
<organism evidence="6 7">
    <name type="scientific">Mizuhopecten yessoensis</name>
    <name type="common">Japanese scallop</name>
    <name type="synonym">Patinopecten yessoensis</name>
    <dbReference type="NCBI Taxonomy" id="6573"/>
    <lineage>
        <taxon>Eukaryota</taxon>
        <taxon>Metazoa</taxon>
        <taxon>Spiralia</taxon>
        <taxon>Lophotrochozoa</taxon>
        <taxon>Mollusca</taxon>
        <taxon>Bivalvia</taxon>
        <taxon>Autobranchia</taxon>
        <taxon>Pteriomorphia</taxon>
        <taxon>Pectinida</taxon>
        <taxon>Pectinoidea</taxon>
        <taxon>Pectinidae</taxon>
        <taxon>Mizuhopecten</taxon>
    </lineage>
</organism>
<comment type="subcellular location">
    <subcellularLocation>
        <location evidence="1">Secreted</location>
    </subcellularLocation>
</comment>
<keyword evidence="2" id="KW-0964">Secreted</keyword>
<dbReference type="InterPro" id="IPR037120">
    <property type="entry name" value="Haem_peroxidase_sf_animal"/>
</dbReference>
<keyword evidence="4" id="KW-0325">Glycoprotein</keyword>
<dbReference type="PROSITE" id="PS50292">
    <property type="entry name" value="PEROXIDASE_3"/>
    <property type="match status" value="1"/>
</dbReference>
<dbReference type="PANTHER" id="PTHR11475:SF4">
    <property type="entry name" value="CHORION PEROXIDASE"/>
    <property type="match status" value="1"/>
</dbReference>
<keyword evidence="5" id="KW-0349">Heme</keyword>
<sequence length="698" mass="77464">MVKDTTSRLSNQARPQIQQALSKVGTTFLVPARRKCPFVRPSCNSSYEYRSIDGSCNNVNNPLWGRAFTAFERFLPPAYDDGVNSPRTRGLFSPLPSARNISLEVHTNLKVKAKLLSHLAMEFGQFVSHDIQMNALAKGYGGRNLDCCRFKKRRNCFHIPVADNDEFFDRDCLNFVRALPAPPLDCSLGLRQQLNQVTHFLDGSVIYGSDLATQKLLRDGAFLQSQGNNDLLPLNPNAVCAQASRTKCFRAGDVRVNQQPALISLQTVWMRHHNNVARTMKNANPDMNDDDVFQKTKKIVSAQLQHITYNEWLQEILGTNVMNQFDLKPKPAGQYHTGYNAAVKPMIRNAFSAAAFRFGHSLIADDITEKKSSGTTLNHRLHTTFLKPELAYNGGVNSIMTGMYNSPSLKTDNHVTHEVTRHLFQTAPKNGMDLAATNIQRGRDHGIFDYNTWRVACNLDLASNFEALDLHSVTMRNLLKKVYDTVFDIDLFTGGVSEEVVPGGNIGTTFACLVGIQFQALKKGDRFFYESDTNVKFPIELLDEIKKTTMAKILCDTTGVTSIPRNVFRKQSSSNPAINCGSFPNPDLALCIPIDGQLSSWSAWSVAKGCIPVSTRTRQCNNPAPSPCGQPCTGSQRDVKIGGTGGGIFDLTGNNCGSRQPGPIKRFPIPTLTPFPGFPRIPKLPNIPRLDFRRNAMQ</sequence>
<evidence type="ECO:0000256" key="5">
    <source>
        <dbReference type="PIRSR" id="PIRSR619791-2"/>
    </source>
</evidence>
<keyword evidence="5" id="KW-0479">Metal-binding</keyword>
<dbReference type="GO" id="GO:0005576">
    <property type="term" value="C:extracellular region"/>
    <property type="evidence" value="ECO:0007669"/>
    <property type="project" value="UniProtKB-SubCell"/>
</dbReference>
<dbReference type="EMBL" id="NEDP02000428">
    <property type="protein sequence ID" value="OWF55956.1"/>
    <property type="molecule type" value="Genomic_DNA"/>
</dbReference>
<reference evidence="6 7" key="1">
    <citation type="journal article" date="2017" name="Nat. Ecol. Evol.">
        <title>Scallop genome provides insights into evolution of bilaterian karyotype and development.</title>
        <authorList>
            <person name="Wang S."/>
            <person name="Zhang J."/>
            <person name="Jiao W."/>
            <person name="Li J."/>
            <person name="Xun X."/>
            <person name="Sun Y."/>
            <person name="Guo X."/>
            <person name="Huan P."/>
            <person name="Dong B."/>
            <person name="Zhang L."/>
            <person name="Hu X."/>
            <person name="Sun X."/>
            <person name="Wang J."/>
            <person name="Zhao C."/>
            <person name="Wang Y."/>
            <person name="Wang D."/>
            <person name="Huang X."/>
            <person name="Wang R."/>
            <person name="Lv J."/>
            <person name="Li Y."/>
            <person name="Zhang Z."/>
            <person name="Liu B."/>
            <person name="Lu W."/>
            <person name="Hui Y."/>
            <person name="Liang J."/>
            <person name="Zhou Z."/>
            <person name="Hou R."/>
            <person name="Li X."/>
            <person name="Liu Y."/>
            <person name="Li H."/>
            <person name="Ning X."/>
            <person name="Lin Y."/>
            <person name="Zhao L."/>
            <person name="Xing Q."/>
            <person name="Dou J."/>
            <person name="Li Y."/>
            <person name="Mao J."/>
            <person name="Guo H."/>
            <person name="Dou H."/>
            <person name="Li T."/>
            <person name="Mu C."/>
            <person name="Jiang W."/>
            <person name="Fu Q."/>
            <person name="Fu X."/>
            <person name="Miao Y."/>
            <person name="Liu J."/>
            <person name="Yu Q."/>
            <person name="Li R."/>
            <person name="Liao H."/>
            <person name="Li X."/>
            <person name="Kong Y."/>
            <person name="Jiang Z."/>
            <person name="Chourrout D."/>
            <person name="Li R."/>
            <person name="Bao Z."/>
        </authorList>
    </citation>
    <scope>NUCLEOTIDE SEQUENCE [LARGE SCALE GENOMIC DNA]</scope>
    <source>
        <strain evidence="6 7">PY_sf001</strain>
    </source>
</reference>
<comment type="caution">
    <text evidence="6">The sequence shown here is derived from an EMBL/GenBank/DDBJ whole genome shotgun (WGS) entry which is preliminary data.</text>
</comment>
<dbReference type="InterPro" id="IPR019791">
    <property type="entry name" value="Haem_peroxidase_animal"/>
</dbReference>
<dbReference type="SUPFAM" id="SSF48113">
    <property type="entry name" value="Heme-dependent peroxidases"/>
    <property type="match status" value="1"/>
</dbReference>
<keyword evidence="7" id="KW-1185">Reference proteome</keyword>
<dbReference type="PANTHER" id="PTHR11475">
    <property type="entry name" value="OXIDASE/PEROXIDASE"/>
    <property type="match status" value="1"/>
</dbReference>
<evidence type="ECO:0000256" key="4">
    <source>
        <dbReference type="ARBA" id="ARBA00023180"/>
    </source>
</evidence>
<dbReference type="Gene3D" id="2.20.100.10">
    <property type="entry name" value="Thrombospondin type-1 (TSP1) repeat"/>
    <property type="match status" value="1"/>
</dbReference>
<proteinExistence type="predicted"/>
<dbReference type="AlphaFoldDB" id="A0A210R4S4"/>
<dbReference type="OrthoDB" id="823504at2759"/>
<dbReference type="FunFam" id="1.10.640.10:FF:000003">
    <property type="entry name" value="chorion peroxidase"/>
    <property type="match status" value="1"/>
</dbReference>
<keyword evidence="3" id="KW-0732">Signal</keyword>
<evidence type="ECO:0000313" key="7">
    <source>
        <dbReference type="Proteomes" id="UP000242188"/>
    </source>
</evidence>
<evidence type="ECO:0000313" key="6">
    <source>
        <dbReference type="EMBL" id="OWF55956.1"/>
    </source>
</evidence>
<gene>
    <name evidence="6" type="ORF">KP79_PYT22122</name>
</gene>
<dbReference type="PROSITE" id="PS50092">
    <property type="entry name" value="TSP1"/>
    <property type="match status" value="1"/>
</dbReference>
<dbReference type="InterPro" id="IPR036383">
    <property type="entry name" value="TSP1_rpt_sf"/>
</dbReference>
<dbReference type="GO" id="GO:0046872">
    <property type="term" value="F:metal ion binding"/>
    <property type="evidence" value="ECO:0007669"/>
    <property type="project" value="UniProtKB-KW"/>
</dbReference>
<dbReference type="GO" id="GO:0006979">
    <property type="term" value="P:response to oxidative stress"/>
    <property type="evidence" value="ECO:0007669"/>
    <property type="project" value="InterPro"/>
</dbReference>
<dbReference type="PRINTS" id="PR00457">
    <property type="entry name" value="ANPEROXIDASE"/>
</dbReference>